<accession>A0A6G8KTD6</accession>
<dbReference type="RefSeq" id="WP_165882599.1">
    <property type="nucleotide sequence ID" value="NZ_CP035810.1"/>
</dbReference>
<protein>
    <submittedName>
        <fullName evidence="2">CinA family protein</fullName>
    </submittedName>
</protein>
<dbReference type="KEGG" id="blut:EW640_01130"/>
<dbReference type="Gene3D" id="3.90.950.20">
    <property type="entry name" value="CinA-like"/>
    <property type="match status" value="1"/>
</dbReference>
<evidence type="ECO:0000313" key="2">
    <source>
        <dbReference type="EMBL" id="QIN28039.1"/>
    </source>
</evidence>
<organism evidence="2 3">
    <name type="scientific">Brevibacterium luteolum</name>
    <dbReference type="NCBI Taxonomy" id="199591"/>
    <lineage>
        <taxon>Bacteria</taxon>
        <taxon>Bacillati</taxon>
        <taxon>Actinomycetota</taxon>
        <taxon>Actinomycetes</taxon>
        <taxon>Micrococcales</taxon>
        <taxon>Brevibacteriaceae</taxon>
        <taxon>Brevibacterium</taxon>
    </lineage>
</organism>
<reference evidence="2 3" key="1">
    <citation type="submission" date="2019-02" db="EMBL/GenBank/DDBJ databases">
        <title>Complete Genome Sequence and Methylome Analysis of Brevibacterium luteolum NEB1784.</title>
        <authorList>
            <person name="Fomenkov A."/>
            <person name="Roberts R.J."/>
        </authorList>
    </citation>
    <scope>NUCLEOTIDE SEQUENCE [LARGE SCALE GENOMIC DNA]</scope>
    <source>
        <strain evidence="2 3">NEB1784</strain>
    </source>
</reference>
<dbReference type="AlphaFoldDB" id="A0A6G8KTD6"/>
<dbReference type="NCBIfam" id="TIGR00199">
    <property type="entry name" value="PncC_domain"/>
    <property type="match status" value="1"/>
</dbReference>
<dbReference type="InterPro" id="IPR036653">
    <property type="entry name" value="CinA-like_C"/>
</dbReference>
<gene>
    <name evidence="2" type="ORF">EW640_01130</name>
</gene>
<feature type="domain" description="CinA C-terminal" evidence="1">
    <location>
        <begin position="4"/>
        <end position="152"/>
    </location>
</feature>
<dbReference type="SUPFAM" id="SSF142433">
    <property type="entry name" value="CinA-like"/>
    <property type="match status" value="1"/>
</dbReference>
<dbReference type="Proteomes" id="UP000501518">
    <property type="component" value="Chromosome"/>
</dbReference>
<sequence length="161" mass="16175">MRTAELVARLTDAGLTVATCESLTAGKLAAAIADVPGASAVLRGGLVTYASDLKTALAGVDADLLAASGAVHPQVAAQMATGAARACRADIALACTGVAGPDPQDGQPVGRVFTALLAPHMTAPEVVGHDFSGDRAAIRQATVEACLSQLASWVQDRWALS</sequence>
<evidence type="ECO:0000259" key="1">
    <source>
        <dbReference type="Pfam" id="PF02464"/>
    </source>
</evidence>
<proteinExistence type="predicted"/>
<dbReference type="InterPro" id="IPR008136">
    <property type="entry name" value="CinA_C"/>
</dbReference>
<name>A0A6G8KTD6_9MICO</name>
<evidence type="ECO:0000313" key="3">
    <source>
        <dbReference type="Proteomes" id="UP000501518"/>
    </source>
</evidence>
<dbReference type="Pfam" id="PF02464">
    <property type="entry name" value="CinA"/>
    <property type="match status" value="1"/>
</dbReference>
<dbReference type="EMBL" id="CP035810">
    <property type="protein sequence ID" value="QIN28039.1"/>
    <property type="molecule type" value="Genomic_DNA"/>
</dbReference>